<protein>
    <submittedName>
        <fullName evidence="2">Uncharacterized protein</fullName>
    </submittedName>
</protein>
<keyword evidence="1" id="KW-0472">Membrane</keyword>
<feature type="transmembrane region" description="Helical" evidence="1">
    <location>
        <begin position="238"/>
        <end position="260"/>
    </location>
</feature>
<dbReference type="AlphaFoldDB" id="A0A1Y1SGT1"/>
<sequence>MKDFQIGGVISLLGKTAPFLVFRFLIYFGITLAFVLITGVGAGMGYGAGSIFGDAATGGTYGGLFGFGLASAAMYFLREYLLYMVKAGHIAVLVEVMDGGEIPQGKGQIEYAQAAVRERFTESSVLFGVDQLIKGVLKSFNRVFFTIAAILPIPGLEGLVKFLNKVIELSLTYLDEVILAHNIRTRSDNPWASARTALVLYAQNYTTFLRNAAVLSIVIWGLTLLVFMLILAPVAGLVALFPGSAGPLTFVIAVVFAWGVKQAVIEPFGMTALMQVYFSVTRDQQPNPEWEQKLESVSDKFGELKTRAMNWTPKTPSTSA</sequence>
<organism evidence="2 3">
    <name type="scientific">Oceanococcus atlanticus</name>
    <dbReference type="NCBI Taxonomy" id="1317117"/>
    <lineage>
        <taxon>Bacteria</taxon>
        <taxon>Pseudomonadati</taxon>
        <taxon>Pseudomonadota</taxon>
        <taxon>Gammaproteobacteria</taxon>
        <taxon>Chromatiales</taxon>
        <taxon>Oceanococcaceae</taxon>
        <taxon>Oceanococcus</taxon>
    </lineage>
</organism>
<dbReference type="Proteomes" id="UP000192342">
    <property type="component" value="Unassembled WGS sequence"/>
</dbReference>
<comment type="caution">
    <text evidence="2">The sequence shown here is derived from an EMBL/GenBank/DDBJ whole genome shotgun (WGS) entry which is preliminary data.</text>
</comment>
<evidence type="ECO:0000313" key="3">
    <source>
        <dbReference type="Proteomes" id="UP000192342"/>
    </source>
</evidence>
<keyword evidence="1" id="KW-0812">Transmembrane</keyword>
<reference evidence="2 3" key="1">
    <citation type="submission" date="2013-04" db="EMBL/GenBank/DDBJ databases">
        <title>Oceanococcus atlanticus 22II-S10r2 Genome Sequencing.</title>
        <authorList>
            <person name="Lai Q."/>
            <person name="Li G."/>
            <person name="Shao Z."/>
        </authorList>
    </citation>
    <scope>NUCLEOTIDE SEQUENCE [LARGE SCALE GENOMIC DNA]</scope>
    <source>
        <strain evidence="2 3">22II-S10r2</strain>
    </source>
</reference>
<dbReference type="EMBL" id="AQQV01000001">
    <property type="protein sequence ID" value="ORE88409.1"/>
    <property type="molecule type" value="Genomic_DNA"/>
</dbReference>
<dbReference type="STRING" id="1317117.ATO7_01000"/>
<name>A0A1Y1SGT1_9GAMM</name>
<dbReference type="RefSeq" id="WP_083559055.1">
    <property type="nucleotide sequence ID" value="NZ_AQQV01000001.1"/>
</dbReference>
<gene>
    <name evidence="2" type="ORF">ATO7_01000</name>
</gene>
<evidence type="ECO:0000256" key="1">
    <source>
        <dbReference type="SAM" id="Phobius"/>
    </source>
</evidence>
<keyword evidence="1" id="KW-1133">Transmembrane helix</keyword>
<dbReference type="OrthoDB" id="147179at2"/>
<feature type="transmembrane region" description="Helical" evidence="1">
    <location>
        <begin position="20"/>
        <end position="46"/>
    </location>
</feature>
<accession>A0A1Y1SGT1</accession>
<evidence type="ECO:0000313" key="2">
    <source>
        <dbReference type="EMBL" id="ORE88409.1"/>
    </source>
</evidence>
<proteinExistence type="predicted"/>
<keyword evidence="3" id="KW-1185">Reference proteome</keyword>
<feature type="transmembrane region" description="Helical" evidence="1">
    <location>
        <begin position="212"/>
        <end position="232"/>
    </location>
</feature>
<feature type="transmembrane region" description="Helical" evidence="1">
    <location>
        <begin position="58"/>
        <end position="77"/>
    </location>
</feature>